<feature type="domain" description="DUF397" evidence="1">
    <location>
        <begin position="11"/>
        <end position="65"/>
    </location>
</feature>
<dbReference type="Proteomes" id="UP001500831">
    <property type="component" value="Unassembled WGS sequence"/>
</dbReference>
<dbReference type="RefSeq" id="WP_344972201.1">
    <property type="nucleotide sequence ID" value="NZ_BAAAVI010000021.1"/>
</dbReference>
<sequence>MDDLTRELPTARWRKSTLSGDDGSDCVEIASLSGGHKAIRDSKNPHAPALILTPDQWTAFLNNVKHRHFD</sequence>
<evidence type="ECO:0000259" key="1">
    <source>
        <dbReference type="Pfam" id="PF04149"/>
    </source>
</evidence>
<comment type="caution">
    <text evidence="2">The sequence shown here is derived from an EMBL/GenBank/DDBJ whole genome shotgun (WGS) entry which is preliminary data.</text>
</comment>
<dbReference type="EMBL" id="BAAAVI010000021">
    <property type="protein sequence ID" value="GAA2872612.1"/>
    <property type="molecule type" value="Genomic_DNA"/>
</dbReference>
<accession>A0ABN3W081</accession>
<reference evidence="2 3" key="1">
    <citation type="journal article" date="2019" name="Int. J. Syst. Evol. Microbiol.">
        <title>The Global Catalogue of Microorganisms (GCM) 10K type strain sequencing project: providing services to taxonomists for standard genome sequencing and annotation.</title>
        <authorList>
            <consortium name="The Broad Institute Genomics Platform"/>
            <consortium name="The Broad Institute Genome Sequencing Center for Infectious Disease"/>
            <person name="Wu L."/>
            <person name="Ma J."/>
        </authorList>
    </citation>
    <scope>NUCLEOTIDE SEQUENCE [LARGE SCALE GENOMIC DNA]</scope>
    <source>
        <strain evidence="2 3">JCM 6242</strain>
    </source>
</reference>
<organism evidence="2 3">
    <name type="scientific">Streptosporangium fragile</name>
    <dbReference type="NCBI Taxonomy" id="46186"/>
    <lineage>
        <taxon>Bacteria</taxon>
        <taxon>Bacillati</taxon>
        <taxon>Actinomycetota</taxon>
        <taxon>Actinomycetes</taxon>
        <taxon>Streptosporangiales</taxon>
        <taxon>Streptosporangiaceae</taxon>
        <taxon>Streptosporangium</taxon>
    </lineage>
</organism>
<evidence type="ECO:0000313" key="2">
    <source>
        <dbReference type="EMBL" id="GAA2872612.1"/>
    </source>
</evidence>
<proteinExistence type="predicted"/>
<protein>
    <submittedName>
        <fullName evidence="2">DUF397 domain-containing protein</fullName>
    </submittedName>
</protein>
<dbReference type="InterPro" id="IPR007278">
    <property type="entry name" value="DUF397"/>
</dbReference>
<evidence type="ECO:0000313" key="3">
    <source>
        <dbReference type="Proteomes" id="UP001500831"/>
    </source>
</evidence>
<name>A0ABN3W081_9ACTN</name>
<keyword evidence="3" id="KW-1185">Reference proteome</keyword>
<gene>
    <name evidence="2" type="ORF">GCM10010517_33040</name>
</gene>
<dbReference type="Pfam" id="PF04149">
    <property type="entry name" value="DUF397"/>
    <property type="match status" value="1"/>
</dbReference>